<proteinExistence type="predicted"/>
<evidence type="ECO:0000313" key="1">
    <source>
        <dbReference type="EMBL" id="MBB6368949.1"/>
    </source>
</evidence>
<protein>
    <submittedName>
        <fullName evidence="1">Uncharacterized protein</fullName>
    </submittedName>
</protein>
<comment type="caution">
    <text evidence="1">The sequence shown here is derived from an EMBL/GenBank/DDBJ whole genome shotgun (WGS) entry which is preliminary data.</text>
</comment>
<dbReference type="Proteomes" id="UP000589738">
    <property type="component" value="Unassembled WGS sequence"/>
</dbReference>
<dbReference type="AlphaFoldDB" id="A0A841NC63"/>
<gene>
    <name evidence="1" type="ORF">HNP36_000002</name>
</gene>
<keyword evidence="2" id="KW-1185">Reference proteome</keyword>
<sequence>MIKPLKFFILLICMFSCKENDYDSKNTAILDSHISNFPSESTKHFPKKVGRDALIIYNEDLKNNSINLYLAKLKTSDDEIDTIIKKLNTIKAYRGNDNKLLIINKNEKKDGYFSEFPYIDSSLEKGEKPLPNFVDYDKNIFSNSNYEFYIIHFDNKKRIFKKQILNQNASMPNKWKNGITYGIAVDKTNKNIVYWVAIW</sequence>
<dbReference type="EMBL" id="JACHLC010000001">
    <property type="protein sequence ID" value="MBB6368949.1"/>
    <property type="molecule type" value="Genomic_DNA"/>
</dbReference>
<organism evidence="1 2">
    <name type="scientific">Chryseobacterium shigense</name>
    <dbReference type="NCBI Taxonomy" id="297244"/>
    <lineage>
        <taxon>Bacteria</taxon>
        <taxon>Pseudomonadati</taxon>
        <taxon>Bacteroidota</taxon>
        <taxon>Flavobacteriia</taxon>
        <taxon>Flavobacteriales</taxon>
        <taxon>Weeksellaceae</taxon>
        <taxon>Chryseobacterium group</taxon>
        <taxon>Chryseobacterium</taxon>
    </lineage>
</organism>
<dbReference type="RefSeq" id="WP_184162146.1">
    <property type="nucleotide sequence ID" value="NZ_JACHLC010000001.1"/>
</dbReference>
<evidence type="ECO:0000313" key="2">
    <source>
        <dbReference type="Proteomes" id="UP000589738"/>
    </source>
</evidence>
<name>A0A841NC63_9FLAO</name>
<accession>A0A841NC63</accession>
<reference evidence="1 2" key="1">
    <citation type="submission" date="2020-08" db="EMBL/GenBank/DDBJ databases">
        <title>Functional genomics of gut bacteria from endangered species of beetles.</title>
        <authorList>
            <person name="Carlos-Shanley C."/>
        </authorList>
    </citation>
    <scope>NUCLEOTIDE SEQUENCE [LARGE SCALE GENOMIC DNA]</scope>
    <source>
        <strain evidence="1 2">S00136</strain>
    </source>
</reference>